<organism evidence="1 2">
    <name type="scientific">Protea cynaroides</name>
    <dbReference type="NCBI Taxonomy" id="273540"/>
    <lineage>
        <taxon>Eukaryota</taxon>
        <taxon>Viridiplantae</taxon>
        <taxon>Streptophyta</taxon>
        <taxon>Embryophyta</taxon>
        <taxon>Tracheophyta</taxon>
        <taxon>Spermatophyta</taxon>
        <taxon>Magnoliopsida</taxon>
        <taxon>Proteales</taxon>
        <taxon>Proteaceae</taxon>
        <taxon>Protea</taxon>
    </lineage>
</organism>
<gene>
    <name evidence="1" type="ORF">NE237_026526</name>
</gene>
<keyword evidence="2" id="KW-1185">Reference proteome</keyword>
<evidence type="ECO:0000313" key="2">
    <source>
        <dbReference type="Proteomes" id="UP001141806"/>
    </source>
</evidence>
<name>A0A9Q0H536_9MAGN</name>
<protein>
    <submittedName>
        <fullName evidence="1">Uncharacterized protein</fullName>
    </submittedName>
</protein>
<evidence type="ECO:0000313" key="1">
    <source>
        <dbReference type="EMBL" id="KAJ4959415.1"/>
    </source>
</evidence>
<dbReference type="Proteomes" id="UP001141806">
    <property type="component" value="Unassembled WGS sequence"/>
</dbReference>
<proteinExistence type="predicted"/>
<dbReference type="AlphaFoldDB" id="A0A9Q0H536"/>
<reference evidence="1" key="1">
    <citation type="journal article" date="2023" name="Plant J.">
        <title>The genome of the king protea, Protea cynaroides.</title>
        <authorList>
            <person name="Chang J."/>
            <person name="Duong T.A."/>
            <person name="Schoeman C."/>
            <person name="Ma X."/>
            <person name="Roodt D."/>
            <person name="Barker N."/>
            <person name="Li Z."/>
            <person name="Van de Peer Y."/>
            <person name="Mizrachi E."/>
        </authorList>
    </citation>
    <scope>NUCLEOTIDE SEQUENCE</scope>
    <source>
        <tissue evidence="1">Young leaves</tissue>
    </source>
</reference>
<dbReference type="EMBL" id="JAMYWD010000010">
    <property type="protein sequence ID" value="KAJ4959415.1"/>
    <property type="molecule type" value="Genomic_DNA"/>
</dbReference>
<comment type="caution">
    <text evidence="1">The sequence shown here is derived from an EMBL/GenBank/DDBJ whole genome shotgun (WGS) entry which is preliminary data.</text>
</comment>
<accession>A0A9Q0H536</accession>
<sequence>MTRASGLRDELKSFIQGYQEGVQELMKRRKILNFNSQKKPNEHQLDPCPLNGPSLGLSLRSSLTFCLPVIENSSIRGKSWYELTAGNLGMRSLHLFTLLLMMI</sequence>